<dbReference type="EC" id="3.1.-.-" evidence="6"/>
<dbReference type="InterPro" id="IPR051619">
    <property type="entry name" value="TypeII_TA_RNase_PINc/VapC"/>
</dbReference>
<sequence>MIVADTNLVVYATTGGDRAQDAERVRERDPFWAAPPLWASEFRNALVMHVRAGRLTRAEAHEAWGAGRALVVDTPVDPAAVLDAAFARGLTGYDAEFVALAEALAAPLVTDDGRVLAACPGVAVSIDDYGDGPAGA</sequence>
<keyword evidence="6" id="KW-0800">Toxin</keyword>
<dbReference type="SUPFAM" id="SSF88723">
    <property type="entry name" value="PIN domain-like"/>
    <property type="match status" value="1"/>
</dbReference>
<comment type="function">
    <text evidence="6">Toxic component of a toxin-antitoxin (TA) system. An RNase.</text>
</comment>
<reference evidence="8 9" key="1">
    <citation type="submission" date="2023-09" db="EMBL/GenBank/DDBJ databases">
        <authorList>
            <person name="Rey-Velasco X."/>
        </authorList>
    </citation>
    <scope>NUCLEOTIDE SEQUENCE [LARGE SCALE GENOMIC DNA]</scope>
    <source>
        <strain evidence="8 9">F394</strain>
    </source>
</reference>
<evidence type="ECO:0000256" key="6">
    <source>
        <dbReference type="HAMAP-Rule" id="MF_00265"/>
    </source>
</evidence>
<keyword evidence="1 6" id="KW-1277">Toxin-antitoxin system</keyword>
<gene>
    <name evidence="6" type="primary">vapC</name>
    <name evidence="8" type="ORF">RM540_11075</name>
</gene>
<evidence type="ECO:0000313" key="8">
    <source>
        <dbReference type="EMBL" id="MDT0632289.1"/>
    </source>
</evidence>
<keyword evidence="5 6" id="KW-0460">Magnesium</keyword>
<keyword evidence="2 6" id="KW-0540">Nuclease</keyword>
<evidence type="ECO:0000256" key="2">
    <source>
        <dbReference type="ARBA" id="ARBA00022722"/>
    </source>
</evidence>
<name>A0ABU3BSL8_9BACT</name>
<proteinExistence type="inferred from homology"/>
<dbReference type="InterPro" id="IPR022907">
    <property type="entry name" value="VapC_family"/>
</dbReference>
<dbReference type="RefSeq" id="WP_311664052.1">
    <property type="nucleotide sequence ID" value="NZ_JAVRHT010000025.1"/>
</dbReference>
<dbReference type="Gene3D" id="3.40.50.1010">
    <property type="entry name" value="5'-nuclease"/>
    <property type="match status" value="1"/>
</dbReference>
<dbReference type="Pfam" id="PF01850">
    <property type="entry name" value="PIN"/>
    <property type="match status" value="1"/>
</dbReference>
<comment type="cofactor">
    <cofactor evidence="6">
        <name>Mg(2+)</name>
        <dbReference type="ChEBI" id="CHEBI:18420"/>
    </cofactor>
</comment>
<evidence type="ECO:0000256" key="5">
    <source>
        <dbReference type="ARBA" id="ARBA00022842"/>
    </source>
</evidence>
<feature type="binding site" evidence="6">
    <location>
        <position position="94"/>
    </location>
    <ligand>
        <name>Mg(2+)</name>
        <dbReference type="ChEBI" id="CHEBI:18420"/>
    </ligand>
</feature>
<dbReference type="PANTHER" id="PTHR35901:SF1">
    <property type="entry name" value="EXONUCLEASE VAPC9"/>
    <property type="match status" value="1"/>
</dbReference>
<feature type="binding site" evidence="6">
    <location>
        <position position="5"/>
    </location>
    <ligand>
        <name>Mg(2+)</name>
        <dbReference type="ChEBI" id="CHEBI:18420"/>
    </ligand>
</feature>
<accession>A0ABU3BSL8</accession>
<dbReference type="InterPro" id="IPR029060">
    <property type="entry name" value="PIN-like_dom_sf"/>
</dbReference>
<protein>
    <recommendedName>
        <fullName evidence="6">Ribonuclease VapC</fullName>
        <shortName evidence="6">RNase VapC</shortName>
        <ecNumber evidence="6">3.1.-.-</ecNumber>
    </recommendedName>
    <alternativeName>
        <fullName evidence="6">Toxin VapC</fullName>
    </alternativeName>
</protein>
<evidence type="ECO:0000256" key="4">
    <source>
        <dbReference type="ARBA" id="ARBA00022801"/>
    </source>
</evidence>
<dbReference type="Proteomes" id="UP001267426">
    <property type="component" value="Unassembled WGS sequence"/>
</dbReference>
<comment type="caution">
    <text evidence="8">The sequence shown here is derived from an EMBL/GenBank/DDBJ whole genome shotgun (WGS) entry which is preliminary data.</text>
</comment>
<evidence type="ECO:0000313" key="9">
    <source>
        <dbReference type="Proteomes" id="UP001267426"/>
    </source>
</evidence>
<dbReference type="InterPro" id="IPR044153">
    <property type="entry name" value="PIN_Pae0151-like"/>
</dbReference>
<keyword evidence="3 6" id="KW-0479">Metal-binding</keyword>
<dbReference type="PANTHER" id="PTHR35901">
    <property type="entry name" value="RIBONUCLEASE VAPC3"/>
    <property type="match status" value="1"/>
</dbReference>
<evidence type="ECO:0000256" key="1">
    <source>
        <dbReference type="ARBA" id="ARBA00022649"/>
    </source>
</evidence>
<dbReference type="HAMAP" id="MF_00265">
    <property type="entry name" value="VapC_Nob1"/>
    <property type="match status" value="1"/>
</dbReference>
<evidence type="ECO:0000259" key="7">
    <source>
        <dbReference type="Pfam" id="PF01850"/>
    </source>
</evidence>
<dbReference type="InterPro" id="IPR002716">
    <property type="entry name" value="PIN_dom"/>
</dbReference>
<organism evidence="8 9">
    <name type="scientific">Rubrivirga litoralis</name>
    <dbReference type="NCBI Taxonomy" id="3075598"/>
    <lineage>
        <taxon>Bacteria</taxon>
        <taxon>Pseudomonadati</taxon>
        <taxon>Rhodothermota</taxon>
        <taxon>Rhodothermia</taxon>
        <taxon>Rhodothermales</taxon>
        <taxon>Rubricoccaceae</taxon>
        <taxon>Rubrivirga</taxon>
    </lineage>
</organism>
<dbReference type="EMBL" id="JAVRHT010000025">
    <property type="protein sequence ID" value="MDT0632289.1"/>
    <property type="molecule type" value="Genomic_DNA"/>
</dbReference>
<dbReference type="CDD" id="cd09873">
    <property type="entry name" value="PIN_Pae0151-like"/>
    <property type="match status" value="1"/>
</dbReference>
<evidence type="ECO:0000256" key="3">
    <source>
        <dbReference type="ARBA" id="ARBA00022723"/>
    </source>
</evidence>
<comment type="similarity">
    <text evidence="6">Belongs to the PINc/VapC protein family.</text>
</comment>
<keyword evidence="9" id="KW-1185">Reference proteome</keyword>
<keyword evidence="4 6" id="KW-0378">Hydrolase</keyword>
<feature type="domain" description="PIN" evidence="7">
    <location>
        <begin position="2"/>
        <end position="114"/>
    </location>
</feature>